<reference evidence="1" key="1">
    <citation type="submission" date="2023-07" db="EMBL/GenBank/DDBJ databases">
        <title>Black Yeasts Isolated from many extreme environments.</title>
        <authorList>
            <person name="Coleine C."/>
            <person name="Stajich J.E."/>
            <person name="Selbmann L."/>
        </authorList>
    </citation>
    <scope>NUCLEOTIDE SEQUENCE</scope>
    <source>
        <strain evidence="1">CCFEE 5714</strain>
    </source>
</reference>
<sequence length="241" mass="26082">MLAIQSVALGRAEIVDVPEPELRSDSILVTPRYVANNLADWIGTDFEYLFTENQVLGCDYTGVVERIGSDAKTTLKPGDEVCGVVAAGEGGDKTRGCFAERFLAYDDFCFPLPQNISEPEAATLGVGISTMITSFYVDLGIPPPTSDPAFGQGRPFFVNGGSTASGLYAIQFAKLSGFRVVTTCSPHNFDLVKSRGADEVFDYRDFQKCVQEIKASVGDDLQRLCLCNGRRSTKGITFPLC</sequence>
<evidence type="ECO:0000313" key="2">
    <source>
        <dbReference type="Proteomes" id="UP001281147"/>
    </source>
</evidence>
<evidence type="ECO:0000313" key="1">
    <source>
        <dbReference type="EMBL" id="KAK3720779.1"/>
    </source>
</evidence>
<organism evidence="1 2">
    <name type="scientific">Vermiconidia calcicola</name>
    <dbReference type="NCBI Taxonomy" id="1690605"/>
    <lineage>
        <taxon>Eukaryota</taxon>
        <taxon>Fungi</taxon>
        <taxon>Dikarya</taxon>
        <taxon>Ascomycota</taxon>
        <taxon>Pezizomycotina</taxon>
        <taxon>Dothideomycetes</taxon>
        <taxon>Dothideomycetidae</taxon>
        <taxon>Mycosphaerellales</taxon>
        <taxon>Extremaceae</taxon>
        <taxon>Vermiconidia</taxon>
    </lineage>
</organism>
<accession>A0ACC3NQF8</accession>
<proteinExistence type="predicted"/>
<keyword evidence="2" id="KW-1185">Reference proteome</keyword>
<dbReference type="EMBL" id="JAUTXU010000020">
    <property type="protein sequence ID" value="KAK3720779.1"/>
    <property type="molecule type" value="Genomic_DNA"/>
</dbReference>
<protein>
    <submittedName>
        <fullName evidence="1">Uncharacterized protein</fullName>
    </submittedName>
</protein>
<comment type="caution">
    <text evidence="1">The sequence shown here is derived from an EMBL/GenBank/DDBJ whole genome shotgun (WGS) entry which is preliminary data.</text>
</comment>
<dbReference type="Proteomes" id="UP001281147">
    <property type="component" value="Unassembled WGS sequence"/>
</dbReference>
<gene>
    <name evidence="1" type="ORF">LTR37_003442</name>
</gene>
<name>A0ACC3NQF8_9PEZI</name>